<dbReference type="OrthoDB" id="4367324at2759"/>
<accession>A0A3E2GWC0</accession>
<dbReference type="Proteomes" id="UP000258309">
    <property type="component" value="Unassembled WGS sequence"/>
</dbReference>
<feature type="non-terminal residue" evidence="2">
    <location>
        <position position="1"/>
    </location>
</feature>
<dbReference type="AlphaFoldDB" id="A0A3E2GWC0"/>
<feature type="region of interest" description="Disordered" evidence="1">
    <location>
        <begin position="85"/>
        <end position="108"/>
    </location>
</feature>
<gene>
    <name evidence="2" type="ORF">B7463_g10921</name>
</gene>
<dbReference type="EMBL" id="NCSJ02000335">
    <property type="protein sequence ID" value="RFU25409.1"/>
    <property type="molecule type" value="Genomic_DNA"/>
</dbReference>
<sequence length="108" mass="12335">MESSGAQSYVESGKGFAYQDPKYQIIPWENEGETKLNVKSGLFFLCLMAGYGSRDVRTRYPKLNTWWQLADDTFRHNTSGFIKTQLDPHDIKEHPGTGDEDQDIEDAN</sequence>
<feature type="non-terminal residue" evidence="2">
    <location>
        <position position="108"/>
    </location>
</feature>
<keyword evidence="3" id="KW-1185">Reference proteome</keyword>
<evidence type="ECO:0000313" key="2">
    <source>
        <dbReference type="EMBL" id="RFU25409.1"/>
    </source>
</evidence>
<name>A0A3E2GWC0_SCYLI</name>
<feature type="compositionally biased region" description="Basic and acidic residues" evidence="1">
    <location>
        <begin position="86"/>
        <end position="97"/>
    </location>
</feature>
<protein>
    <submittedName>
        <fullName evidence="2">Uncharacterized protein</fullName>
    </submittedName>
</protein>
<feature type="compositionally biased region" description="Acidic residues" evidence="1">
    <location>
        <begin position="98"/>
        <end position="108"/>
    </location>
</feature>
<comment type="caution">
    <text evidence="2">The sequence shown here is derived from an EMBL/GenBank/DDBJ whole genome shotgun (WGS) entry which is preliminary data.</text>
</comment>
<evidence type="ECO:0000256" key="1">
    <source>
        <dbReference type="SAM" id="MobiDB-lite"/>
    </source>
</evidence>
<reference evidence="2 3" key="1">
    <citation type="submission" date="2018-05" db="EMBL/GenBank/DDBJ databases">
        <title>Draft genome sequence of Scytalidium lignicola DSM 105466, a ubiquitous saprotrophic fungus.</title>
        <authorList>
            <person name="Buettner E."/>
            <person name="Gebauer A.M."/>
            <person name="Hofrichter M."/>
            <person name="Liers C."/>
            <person name="Kellner H."/>
        </authorList>
    </citation>
    <scope>NUCLEOTIDE SEQUENCE [LARGE SCALE GENOMIC DNA]</scope>
    <source>
        <strain evidence="2 3">DSM 105466</strain>
    </source>
</reference>
<dbReference type="STRING" id="5539.A0A3E2GWC0"/>
<evidence type="ECO:0000313" key="3">
    <source>
        <dbReference type="Proteomes" id="UP000258309"/>
    </source>
</evidence>
<proteinExistence type="predicted"/>
<organism evidence="2 3">
    <name type="scientific">Scytalidium lignicola</name>
    <name type="common">Hyphomycete</name>
    <dbReference type="NCBI Taxonomy" id="5539"/>
    <lineage>
        <taxon>Eukaryota</taxon>
        <taxon>Fungi</taxon>
        <taxon>Dikarya</taxon>
        <taxon>Ascomycota</taxon>
        <taxon>Pezizomycotina</taxon>
        <taxon>Leotiomycetes</taxon>
        <taxon>Leotiomycetes incertae sedis</taxon>
        <taxon>Scytalidium</taxon>
    </lineage>
</organism>